<proteinExistence type="predicted"/>
<evidence type="ECO:0000256" key="1">
    <source>
        <dbReference type="SAM" id="Phobius"/>
    </source>
</evidence>
<dbReference type="EMBL" id="CP026606">
    <property type="protein sequence ID" value="AVB76681.1"/>
    <property type="molecule type" value="Genomic_DNA"/>
</dbReference>
<dbReference type="RefSeq" id="WP_104838143.1">
    <property type="nucleotide sequence ID" value="NZ_CP026606.1"/>
</dbReference>
<gene>
    <name evidence="2" type="ORF">MMJJ_13020</name>
</gene>
<accession>A0A2L1CBE0</accession>
<dbReference type="GeneID" id="36102388"/>
<evidence type="ECO:0000313" key="2">
    <source>
        <dbReference type="EMBL" id="AVB76681.1"/>
    </source>
</evidence>
<name>A0A2L1CBE0_METMI</name>
<dbReference type="Gene3D" id="2.40.50.140">
    <property type="entry name" value="Nucleic acid-binding proteins"/>
    <property type="match status" value="1"/>
</dbReference>
<dbReference type="CDD" id="cd03524">
    <property type="entry name" value="RPA2_OBF_family"/>
    <property type="match status" value="1"/>
</dbReference>
<dbReference type="AlphaFoldDB" id="A0A2L1CBE0"/>
<dbReference type="InterPro" id="IPR012340">
    <property type="entry name" value="NA-bd_OB-fold"/>
</dbReference>
<sequence>MSSLILNDKKITFLCIFCVVLGIPFLSTFKLVPEEKHISDLNEGDYVKITARIQKLDVQKNEYLEVTGIKSIKLMDETAGDLLVYFPGDKSDEFLKIILKTTPRIKEGDIVSVSGKIQIYNGRYEIVLNDPNDFELIKKVNFERDIFLSKYKTNYYASKNSNVYHTFEDCPYGEKISEKIYFKIEDDAKILEYEKCSYCEERD</sequence>
<reference evidence="3" key="1">
    <citation type="journal article" date="2018" name="Genome Announc.">
        <title>Complete Genome Sequence of the Methanococcus maripaludis Type Strain JJ (DSM 2067), a Model for Selenoprotein Synthesis in Archaea.</title>
        <authorList>
            <person name="Poehlein A."/>
            <person name="Heym D."/>
            <person name="Quitzke V."/>
            <person name="Fersch J."/>
            <person name="Daniel R."/>
            <person name="Rother M."/>
        </authorList>
    </citation>
    <scope>NUCLEOTIDE SEQUENCE [LARGE SCALE GENOMIC DNA]</scope>
    <source>
        <strain evidence="3">DSM 2067</strain>
    </source>
</reference>
<dbReference type="Proteomes" id="UP000239462">
    <property type="component" value="Chromosome"/>
</dbReference>
<protein>
    <submittedName>
        <fullName evidence="2">OB-fold nucleic acid binding domain protein</fullName>
    </submittedName>
</protein>
<dbReference type="KEGG" id="mmad:MMJJ_13020"/>
<keyword evidence="1" id="KW-0812">Transmembrane</keyword>
<keyword evidence="1" id="KW-1133">Transmembrane helix</keyword>
<organism evidence="2 3">
    <name type="scientific">Methanococcus maripaludis</name>
    <name type="common">Methanococcus deltae</name>
    <dbReference type="NCBI Taxonomy" id="39152"/>
    <lineage>
        <taxon>Archaea</taxon>
        <taxon>Methanobacteriati</taxon>
        <taxon>Methanobacteriota</taxon>
        <taxon>Methanomada group</taxon>
        <taxon>Methanococci</taxon>
        <taxon>Methanococcales</taxon>
        <taxon>Methanococcaceae</taxon>
        <taxon>Methanococcus</taxon>
    </lineage>
</organism>
<dbReference type="SUPFAM" id="SSF50249">
    <property type="entry name" value="Nucleic acid-binding proteins"/>
    <property type="match status" value="1"/>
</dbReference>
<evidence type="ECO:0000313" key="3">
    <source>
        <dbReference type="Proteomes" id="UP000239462"/>
    </source>
</evidence>
<keyword evidence="1" id="KW-0472">Membrane</keyword>
<feature type="transmembrane region" description="Helical" evidence="1">
    <location>
        <begin position="12"/>
        <end position="32"/>
    </location>
</feature>